<dbReference type="AlphaFoldDB" id="B8MDX2"/>
<dbReference type="STRING" id="441959.B8MDX2"/>
<feature type="domain" description="VOC" evidence="2">
    <location>
        <begin position="12"/>
        <end position="162"/>
    </location>
</feature>
<keyword evidence="1" id="KW-0479">Metal-binding</keyword>
<dbReference type="InterPro" id="IPR004360">
    <property type="entry name" value="Glyas_Fos-R_dOase_dom"/>
</dbReference>
<dbReference type="Pfam" id="PF00903">
    <property type="entry name" value="Glyoxalase"/>
    <property type="match status" value="1"/>
</dbReference>
<dbReference type="InParanoid" id="B8MDX2"/>
<dbReference type="HOGENOM" id="CLU_046006_7_0_1"/>
<dbReference type="PROSITE" id="PS51819">
    <property type="entry name" value="VOC"/>
    <property type="match status" value="1"/>
</dbReference>
<dbReference type="VEuPathDB" id="FungiDB:TSTA_011580"/>
<dbReference type="eggNOG" id="ENOG502SU00">
    <property type="taxonomic scope" value="Eukaryota"/>
</dbReference>
<dbReference type="Gene3D" id="3.10.180.10">
    <property type="entry name" value="2,3-Dihydroxybiphenyl 1,2-Dioxygenase, domain 1"/>
    <property type="match status" value="1"/>
</dbReference>
<dbReference type="InterPro" id="IPR029068">
    <property type="entry name" value="Glyas_Bleomycin-R_OHBP_Dase"/>
</dbReference>
<organism evidence="3 4">
    <name type="scientific">Talaromyces stipitatus (strain ATCC 10500 / CBS 375.48 / QM 6759 / NRRL 1006)</name>
    <name type="common">Penicillium stipitatum</name>
    <dbReference type="NCBI Taxonomy" id="441959"/>
    <lineage>
        <taxon>Eukaryota</taxon>
        <taxon>Fungi</taxon>
        <taxon>Dikarya</taxon>
        <taxon>Ascomycota</taxon>
        <taxon>Pezizomycotina</taxon>
        <taxon>Eurotiomycetes</taxon>
        <taxon>Eurotiomycetidae</taxon>
        <taxon>Eurotiales</taxon>
        <taxon>Trichocomaceae</taxon>
        <taxon>Talaromyces</taxon>
        <taxon>Talaromyces sect. Talaromyces</taxon>
    </lineage>
</organism>
<dbReference type="EMBL" id="EQ962656">
    <property type="protein sequence ID" value="EED16049.1"/>
    <property type="molecule type" value="Genomic_DNA"/>
</dbReference>
<dbReference type="PANTHER" id="PTHR43048:SF6">
    <property type="entry name" value="BLR8189 PROTEIN"/>
    <property type="match status" value="1"/>
</dbReference>
<gene>
    <name evidence="3" type="ORF">TSTA_011580</name>
</gene>
<proteinExistence type="predicted"/>
<dbReference type="GO" id="GO:0046491">
    <property type="term" value="P:L-methylmalonyl-CoA metabolic process"/>
    <property type="evidence" value="ECO:0007669"/>
    <property type="project" value="TreeGrafter"/>
</dbReference>
<keyword evidence="4" id="KW-1185">Reference proteome</keyword>
<dbReference type="GO" id="GO:0046872">
    <property type="term" value="F:metal ion binding"/>
    <property type="evidence" value="ECO:0007669"/>
    <property type="project" value="UniProtKB-KW"/>
</dbReference>
<protein>
    <submittedName>
        <fullName evidence="3">Glyoxalase/bleomycin resistance family protein</fullName>
    </submittedName>
</protein>
<dbReference type="InterPro" id="IPR037523">
    <property type="entry name" value="VOC_core"/>
</dbReference>
<sequence length="184" mass="20797">MSGQGLKPYNRPINHIAISCSDLTALVAYYTELLGFQLIGEIRHFKRSEDQTPFEAIFVSYPSTLQELKFAILATGNGVGIECFEFIDPTIKPREEAFEFTRPGFFHICITDPNPEVLVENIKQRGGRTLGQWMDYSRYGLEEHRGIYTQDPWGNVVEIMSLTLERVASAGEAMATLLKVQAKM</sequence>
<dbReference type="GO" id="GO:0004493">
    <property type="term" value="F:methylmalonyl-CoA epimerase activity"/>
    <property type="evidence" value="ECO:0007669"/>
    <property type="project" value="TreeGrafter"/>
</dbReference>
<dbReference type="PANTHER" id="PTHR43048">
    <property type="entry name" value="METHYLMALONYL-COA EPIMERASE"/>
    <property type="match status" value="1"/>
</dbReference>
<evidence type="ECO:0000313" key="4">
    <source>
        <dbReference type="Proteomes" id="UP000001745"/>
    </source>
</evidence>
<accession>B8MDX2</accession>
<evidence type="ECO:0000313" key="3">
    <source>
        <dbReference type="EMBL" id="EED16049.1"/>
    </source>
</evidence>
<dbReference type="SUPFAM" id="SSF54593">
    <property type="entry name" value="Glyoxalase/Bleomycin resistance protein/Dihydroxybiphenyl dioxygenase"/>
    <property type="match status" value="1"/>
</dbReference>
<reference evidence="4" key="1">
    <citation type="journal article" date="2015" name="Genome Announc.">
        <title>Genome sequence of the AIDS-associated pathogen Penicillium marneffei (ATCC18224) and its near taxonomic relative Talaromyces stipitatus (ATCC10500).</title>
        <authorList>
            <person name="Nierman W.C."/>
            <person name="Fedorova-Abrams N.D."/>
            <person name="Andrianopoulos A."/>
        </authorList>
    </citation>
    <scope>NUCLEOTIDE SEQUENCE [LARGE SCALE GENOMIC DNA]</scope>
    <source>
        <strain evidence="4">ATCC 10500 / CBS 375.48 / QM 6759 / NRRL 1006</strain>
    </source>
</reference>
<dbReference type="OrthoDB" id="16820at2759"/>
<dbReference type="InterPro" id="IPR051785">
    <property type="entry name" value="MMCE/EMCE_epimerase"/>
</dbReference>
<evidence type="ECO:0000256" key="1">
    <source>
        <dbReference type="ARBA" id="ARBA00022723"/>
    </source>
</evidence>
<dbReference type="GeneID" id="8104999"/>
<dbReference type="RefSeq" id="XP_002483283.1">
    <property type="nucleotide sequence ID" value="XM_002483238.1"/>
</dbReference>
<dbReference type="Proteomes" id="UP000001745">
    <property type="component" value="Unassembled WGS sequence"/>
</dbReference>
<name>B8MDX2_TALSN</name>
<dbReference type="OMA" id="NFEYWKT"/>
<evidence type="ECO:0000259" key="2">
    <source>
        <dbReference type="PROSITE" id="PS51819"/>
    </source>
</evidence>